<dbReference type="InterPro" id="IPR011335">
    <property type="entry name" value="Restrct_endonuc-II-like"/>
</dbReference>
<dbReference type="Pfam" id="PF09588">
    <property type="entry name" value="YqaJ"/>
    <property type="match status" value="1"/>
</dbReference>
<evidence type="ECO:0000313" key="6">
    <source>
        <dbReference type="Proteomes" id="UP001652625"/>
    </source>
</evidence>
<dbReference type="PANTHER" id="PTHR47526:SF3">
    <property type="entry name" value="PHD-TYPE DOMAIN-CONTAINING PROTEIN"/>
    <property type="match status" value="1"/>
</dbReference>
<dbReference type="Pfam" id="PF00628">
    <property type="entry name" value="PHD"/>
    <property type="match status" value="1"/>
</dbReference>
<evidence type="ECO:0000256" key="4">
    <source>
        <dbReference type="PROSITE-ProRule" id="PRU00146"/>
    </source>
</evidence>
<keyword evidence="6" id="KW-1185">Reference proteome</keyword>
<evidence type="ECO:0000256" key="3">
    <source>
        <dbReference type="ARBA" id="ARBA00022833"/>
    </source>
</evidence>
<evidence type="ECO:0000259" key="5">
    <source>
        <dbReference type="PROSITE" id="PS50016"/>
    </source>
</evidence>
<dbReference type="InterPro" id="IPR013083">
    <property type="entry name" value="Znf_RING/FYVE/PHD"/>
</dbReference>
<dbReference type="InterPro" id="IPR011604">
    <property type="entry name" value="PDDEXK-like_dom_sf"/>
</dbReference>
<dbReference type="Gene3D" id="3.90.320.10">
    <property type="match status" value="1"/>
</dbReference>
<dbReference type="InterPro" id="IPR019080">
    <property type="entry name" value="YqaJ_viral_recombinase"/>
</dbReference>
<dbReference type="PROSITE" id="PS01359">
    <property type="entry name" value="ZF_PHD_1"/>
    <property type="match status" value="1"/>
</dbReference>
<keyword evidence="2 4" id="KW-0863">Zinc-finger</keyword>
<sequence>MIFYQKYNLCSPKLLLHLFKDFDKEFIQMESVFIPKLPTSIRQFFNENYKSFDNEQLISYFDEKKKQISLTSGVIVYVEKATRNQVLCDSWFRVRVGRITGSTLHQVFHARIEMPPVSLILNICAEKNIQIKNPAINWGRVNEINALTLYKQIHSDSNAISNSKPLSDIFIHQNLRVERIGLCIDFEKPWCAASPDGAVYCTCCGHGALEIKCPFSLKDKSLKEVIIKDAFCVGVNMNGNYFLKKKHQYFFQVQLEIRVTGVSYCNFMVWTREIESERKLLPSTSNNPINKDILFCICKSKSFQSDDTMVGCDSCDKWFHLKCLSLKSPPKSTVWYCSDCKYKKKILNTKKPFIQ</sequence>
<evidence type="ECO:0000313" key="7">
    <source>
        <dbReference type="RefSeq" id="XP_065647961.1"/>
    </source>
</evidence>
<dbReference type="PANTHER" id="PTHR47526">
    <property type="entry name" value="ATP-DEPENDENT DNA HELICASE"/>
    <property type="match status" value="1"/>
</dbReference>
<dbReference type="PROSITE" id="PS50016">
    <property type="entry name" value="ZF_PHD_2"/>
    <property type="match status" value="1"/>
</dbReference>
<organism evidence="6 7">
    <name type="scientific">Hydra vulgaris</name>
    <name type="common">Hydra</name>
    <name type="synonym">Hydra attenuata</name>
    <dbReference type="NCBI Taxonomy" id="6087"/>
    <lineage>
        <taxon>Eukaryota</taxon>
        <taxon>Metazoa</taxon>
        <taxon>Cnidaria</taxon>
        <taxon>Hydrozoa</taxon>
        <taxon>Hydroidolina</taxon>
        <taxon>Anthoathecata</taxon>
        <taxon>Aplanulata</taxon>
        <taxon>Hydridae</taxon>
        <taxon>Hydra</taxon>
    </lineage>
</organism>
<reference evidence="7" key="1">
    <citation type="submission" date="2025-08" db="UniProtKB">
        <authorList>
            <consortium name="RefSeq"/>
        </authorList>
    </citation>
    <scope>IDENTIFICATION</scope>
</reference>
<dbReference type="InterPro" id="IPR011011">
    <property type="entry name" value="Znf_FYVE_PHD"/>
</dbReference>
<name>A0ABM4BG42_HYDVU</name>
<keyword evidence="1" id="KW-0479">Metal-binding</keyword>
<accession>A0ABM4BG42</accession>
<feature type="domain" description="PHD-type" evidence="5">
    <location>
        <begin position="293"/>
        <end position="343"/>
    </location>
</feature>
<dbReference type="Gene3D" id="3.30.40.10">
    <property type="entry name" value="Zinc/RING finger domain, C3HC4 (zinc finger)"/>
    <property type="match status" value="1"/>
</dbReference>
<evidence type="ECO:0000256" key="1">
    <source>
        <dbReference type="ARBA" id="ARBA00022723"/>
    </source>
</evidence>
<dbReference type="RefSeq" id="XP_065647961.1">
    <property type="nucleotide sequence ID" value="XM_065791889.1"/>
</dbReference>
<dbReference type="SUPFAM" id="SSF52980">
    <property type="entry name" value="Restriction endonuclease-like"/>
    <property type="match status" value="1"/>
</dbReference>
<evidence type="ECO:0000256" key="2">
    <source>
        <dbReference type="ARBA" id="ARBA00022771"/>
    </source>
</evidence>
<dbReference type="InterPro" id="IPR019787">
    <property type="entry name" value="Znf_PHD-finger"/>
</dbReference>
<dbReference type="CDD" id="cd22343">
    <property type="entry name" value="PDDEXK_lambda_exonuclease-like"/>
    <property type="match status" value="1"/>
</dbReference>
<dbReference type="Proteomes" id="UP001652625">
    <property type="component" value="Chromosome 03"/>
</dbReference>
<dbReference type="SMART" id="SM00249">
    <property type="entry name" value="PHD"/>
    <property type="match status" value="1"/>
</dbReference>
<protein>
    <submittedName>
        <fullName evidence="7">Uncharacterized protein LOC136077623</fullName>
    </submittedName>
</protein>
<keyword evidence="3" id="KW-0862">Zinc</keyword>
<proteinExistence type="predicted"/>
<gene>
    <name evidence="7" type="primary">LOC136077623</name>
</gene>
<dbReference type="GeneID" id="136077623"/>
<dbReference type="InterPro" id="IPR001965">
    <property type="entry name" value="Znf_PHD"/>
</dbReference>
<dbReference type="SUPFAM" id="SSF57903">
    <property type="entry name" value="FYVE/PHD zinc finger"/>
    <property type="match status" value="1"/>
</dbReference>
<dbReference type="InterPro" id="IPR019786">
    <property type="entry name" value="Zinc_finger_PHD-type_CS"/>
</dbReference>